<evidence type="ECO:0000313" key="6">
    <source>
        <dbReference type="EMBL" id="MBU2761253.1"/>
    </source>
</evidence>
<keyword evidence="7" id="KW-1185">Reference proteome</keyword>
<dbReference type="Proteomes" id="UP000755654">
    <property type="component" value="Unassembled WGS sequence"/>
</dbReference>
<sequence>MMRFRNLVILFFICTLGVIFSALFWLLSTNNGARWALAQVPHLSAKKISGTLIDGLKISELNWSSGASRFTAQNLQWVLHPSHLLWGELDVADLKIVNGQLYLPKSSSKPSKLNLTWPALPLWSRFIAIHIGPTTIEKLRVWQGQKTAFKLTSSTFKNISWNHGNIHIDELIANLFAGKLKFSAQVQMEKRSVATKGDWIEPSPAHTSLHWSVAWHDMGNNTFGGPINLILNQKNSLSSISGLIQIAPHQIVLNSMDLKNPSLSNTTNGFWKIDLPENSAGDFTVYGKLSNIVVKDIPKSVPTGPLSLKIHLHGNFHHYIGAFAMNGSPKFGGIQGSIKGSETGLEYDYAGDMLGAKLLPAKIKIDWQPLMNVQGELRIRGLQNQRIFSTIPGQLSCNMTLNAAQAAKSMNGRLQLQLLPSQIYKTNLIGNADLRFAGNQWDLQNANFRGPGLTINASGNLQKHLSFSFNIAKLQMLSPDARGSTNAHGWIARTNQNWVGSINAHAQKLLYAGIAIHKVNAQASLLTHDNLQANLQIEGAEYKQYLINLHSQAHGTLAQFGMDIEAQSDGNEFTLHSLIKHSHSAWILLLNRSHFQSKSLGLWQLENASTLSWNSGVIRISPLVFNDTHGAKISVQGFYNPAQNLASLNLNILSLPLDFNKKNNDISLEGYLNAHLQAQCHGVCHAEGNWDSEKTQLHWLSDDVPQSIDLQQFSGQVRWEPKNLTLTSHLELPKNWGSAQIHLHSPVTLALPWRWNQQATLQATVQAKLGAPLFAALPIGTLKMRAQGSGNIEGNLTGTWADPKWHGTAELQGLGLYVPQAGLDLQGVGAKLLGNGQELQISDMHATSGTGRISGNGTIYLRPETHFALKITGHEFTALNLPQVQAAVSPDLHISGTLQKINIGGAIHTNRLRILGTDFNGPKPSSDVIFVKNIKKNNAGPALSVNLQVTLGNDAKVFISGLRADLVGALDVRMQDGNSPVVKGILRMVNGHYDIYGHSLDFERGSINFHGEASQANLDVLAVRTIKNSDSFAVDNTPVKAGVQVTGTLQVPQVNLYSNPSMSQADILSYLVLGTPSSSLGNQDELLSAAAGTLFSASRAALFGNSLSNTGIDVGVTSNGQQGLSGAMVTLGHYLTPDLYLSVGQSVMGNGTVARLRYRVSKHIELQTENGTQNGANIFYRIDF</sequence>
<evidence type="ECO:0000256" key="4">
    <source>
        <dbReference type="ARBA" id="ARBA00023136"/>
    </source>
</evidence>
<evidence type="ECO:0000259" key="5">
    <source>
        <dbReference type="Pfam" id="PF04357"/>
    </source>
</evidence>
<comment type="caution">
    <text evidence="6">The sequence shown here is derived from an EMBL/GenBank/DDBJ whole genome shotgun (WGS) entry which is preliminary data.</text>
</comment>
<accession>A0ABS6A300</accession>
<evidence type="ECO:0000313" key="7">
    <source>
        <dbReference type="Proteomes" id="UP000755654"/>
    </source>
</evidence>
<dbReference type="PANTHER" id="PTHR36985:SF1">
    <property type="entry name" value="TRANSLOCATION AND ASSEMBLY MODULE SUBUNIT TAMB"/>
    <property type="match status" value="1"/>
</dbReference>
<evidence type="ECO:0000256" key="2">
    <source>
        <dbReference type="ARBA" id="ARBA00022692"/>
    </source>
</evidence>
<evidence type="ECO:0000256" key="3">
    <source>
        <dbReference type="ARBA" id="ARBA00022989"/>
    </source>
</evidence>
<dbReference type="PANTHER" id="PTHR36985">
    <property type="entry name" value="TRANSLOCATION AND ASSEMBLY MODULE SUBUNIT TAMB"/>
    <property type="match status" value="1"/>
</dbReference>
<keyword evidence="4" id="KW-0472">Membrane</keyword>
<name>A0ABS6A300_9PROT</name>
<keyword evidence="3" id="KW-1133">Transmembrane helix</keyword>
<comment type="subcellular location">
    <subcellularLocation>
        <location evidence="1">Membrane</location>
        <topology evidence="1">Single-pass membrane protein</topology>
    </subcellularLocation>
</comment>
<evidence type="ECO:0000256" key="1">
    <source>
        <dbReference type="ARBA" id="ARBA00004167"/>
    </source>
</evidence>
<reference evidence="6 7" key="1">
    <citation type="journal article" date="2021" name="ISME J.">
        <title>Genomic evolution of the class Acidithiobacillia: deep-branching Proteobacteria living in extreme acidic conditions.</title>
        <authorList>
            <person name="Moya-Beltran A."/>
            <person name="Beard S."/>
            <person name="Rojas-Villalobos C."/>
            <person name="Issotta F."/>
            <person name="Gallardo Y."/>
            <person name="Ulloa R."/>
            <person name="Giaveno A."/>
            <person name="Degli Esposti M."/>
            <person name="Johnson D.B."/>
            <person name="Quatrini R."/>
        </authorList>
    </citation>
    <scope>NUCLEOTIDE SEQUENCE [LARGE SCALE GENOMIC DNA]</scope>
    <source>
        <strain evidence="6 7">RW2</strain>
    </source>
</reference>
<protein>
    <submittedName>
        <fullName evidence="6">DUF490 domain-containing protein</fullName>
    </submittedName>
</protein>
<feature type="domain" description="Translocation and assembly module TamB C-terminal" evidence="5">
    <location>
        <begin position="846"/>
        <end position="1184"/>
    </location>
</feature>
<proteinExistence type="predicted"/>
<dbReference type="Pfam" id="PF04357">
    <property type="entry name" value="TamB"/>
    <property type="match status" value="1"/>
</dbReference>
<dbReference type="InterPro" id="IPR007452">
    <property type="entry name" value="TamB_C"/>
</dbReference>
<keyword evidence="2" id="KW-0812">Transmembrane</keyword>
<dbReference type="EMBL" id="JAAOMP010000153">
    <property type="protein sequence ID" value="MBU2761253.1"/>
    <property type="molecule type" value="Genomic_DNA"/>
</dbReference>
<organism evidence="6 7">
    <name type="scientific">Acidithiobacillus sulfurivorans</name>
    <dbReference type="NCBI Taxonomy" id="1958756"/>
    <lineage>
        <taxon>Bacteria</taxon>
        <taxon>Pseudomonadati</taxon>
        <taxon>Pseudomonadota</taxon>
        <taxon>Acidithiobacillia</taxon>
        <taxon>Acidithiobacillales</taxon>
        <taxon>Acidithiobacillaceae</taxon>
        <taxon>Acidithiobacillus</taxon>
    </lineage>
</organism>
<gene>
    <name evidence="6" type="ORF">HAP95_14045</name>
</gene>